<proteinExistence type="predicted"/>
<feature type="domain" description="SCP" evidence="1">
    <location>
        <begin position="59"/>
        <end position="167"/>
    </location>
</feature>
<dbReference type="EMBL" id="JARK01000236">
    <property type="protein sequence ID" value="EYC39919.1"/>
    <property type="molecule type" value="Genomic_DNA"/>
</dbReference>
<evidence type="ECO:0000313" key="2">
    <source>
        <dbReference type="EMBL" id="EYC39919.1"/>
    </source>
</evidence>
<accession>A0A016WJB6</accession>
<dbReference type="SMART" id="SM00198">
    <property type="entry name" value="SCP"/>
    <property type="match status" value="1"/>
</dbReference>
<name>A0A016WJB6_9BILA</name>
<gene>
    <name evidence="2" type="primary">Acey_s0636.g935</name>
    <name evidence="2" type="ORF">Y032_0636g935</name>
</gene>
<dbReference type="Pfam" id="PF00188">
    <property type="entry name" value="CAP"/>
    <property type="match status" value="1"/>
</dbReference>
<keyword evidence="3" id="KW-1185">Reference proteome</keyword>
<organism evidence="2 3">
    <name type="scientific">Ancylostoma ceylanicum</name>
    <dbReference type="NCBI Taxonomy" id="53326"/>
    <lineage>
        <taxon>Eukaryota</taxon>
        <taxon>Metazoa</taxon>
        <taxon>Ecdysozoa</taxon>
        <taxon>Nematoda</taxon>
        <taxon>Chromadorea</taxon>
        <taxon>Rhabditida</taxon>
        <taxon>Rhabditina</taxon>
        <taxon>Rhabditomorpha</taxon>
        <taxon>Strongyloidea</taxon>
        <taxon>Ancylostomatidae</taxon>
        <taxon>Ancylostomatinae</taxon>
        <taxon>Ancylostoma</taxon>
    </lineage>
</organism>
<sequence>MEFLFKTPSIHVLQLFKFSHFFRYVCSTDSHPGSMRWHFASCRLIFTGPKCKSKLFPDEVRQQIVEFHDQLGNSLSYDCKLEKQARRAINKNGVDTSKIKGPINKHTEMSFEDISDDVGAALEFWLEKKGSDYNNMVDKKNKRVGCYYKTEQEEVGLIYHFVCAYVSYSVARPYSGAQRVRKKSLCLSRCREAIINAFICNKSSLESVDTLSISPSLSIHI</sequence>
<reference evidence="3" key="1">
    <citation type="journal article" date="2015" name="Nat. Genet.">
        <title>The genome and transcriptome of the zoonotic hookworm Ancylostoma ceylanicum identify infection-specific gene families.</title>
        <authorList>
            <person name="Schwarz E.M."/>
            <person name="Hu Y."/>
            <person name="Antoshechkin I."/>
            <person name="Miller M.M."/>
            <person name="Sternberg P.W."/>
            <person name="Aroian R.V."/>
        </authorList>
    </citation>
    <scope>NUCLEOTIDE SEQUENCE</scope>
    <source>
        <strain evidence="3">HY135</strain>
    </source>
</reference>
<evidence type="ECO:0000313" key="3">
    <source>
        <dbReference type="Proteomes" id="UP000024635"/>
    </source>
</evidence>
<dbReference type="InterPro" id="IPR035940">
    <property type="entry name" value="CAP_sf"/>
</dbReference>
<dbReference type="AlphaFoldDB" id="A0A016WJB6"/>
<dbReference type="SUPFAM" id="SSF55797">
    <property type="entry name" value="PR-1-like"/>
    <property type="match status" value="1"/>
</dbReference>
<dbReference type="Gene3D" id="3.40.33.10">
    <property type="entry name" value="CAP"/>
    <property type="match status" value="1"/>
</dbReference>
<evidence type="ECO:0000259" key="1">
    <source>
        <dbReference type="SMART" id="SM00198"/>
    </source>
</evidence>
<dbReference type="InterPro" id="IPR014044">
    <property type="entry name" value="CAP_dom"/>
</dbReference>
<comment type="caution">
    <text evidence="2">The sequence shown here is derived from an EMBL/GenBank/DDBJ whole genome shotgun (WGS) entry which is preliminary data.</text>
</comment>
<protein>
    <recommendedName>
        <fullName evidence="1">SCP domain-containing protein</fullName>
    </recommendedName>
</protein>
<dbReference type="Proteomes" id="UP000024635">
    <property type="component" value="Unassembled WGS sequence"/>
</dbReference>